<dbReference type="Gene3D" id="1.50.10.10">
    <property type="match status" value="1"/>
</dbReference>
<dbReference type="InterPro" id="IPR008928">
    <property type="entry name" value="6-hairpin_glycosidase_sf"/>
</dbReference>
<evidence type="ECO:0000313" key="4">
    <source>
        <dbReference type="EMBL" id="NYI41459.1"/>
    </source>
</evidence>
<dbReference type="InterPro" id="IPR054491">
    <property type="entry name" value="MGH1-like_GH"/>
</dbReference>
<name>A0A7Z0CI35_9MICO</name>
<dbReference type="InterPro" id="IPR032856">
    <property type="entry name" value="GDE_N_bis"/>
</dbReference>
<dbReference type="InterPro" id="IPR012341">
    <property type="entry name" value="6hp_glycosidase-like_sf"/>
</dbReference>
<feature type="domain" description="Mannosylglycerate hydrolase MGH1-like glycoside hydrolase" evidence="3">
    <location>
        <begin position="397"/>
        <end position="610"/>
    </location>
</feature>
<sequence length="733" mass="79230">MIDPIAAPRTAALKQDHSRPSGIGSVPHIEAVVTLMEGSTFCVSQTNGDIMPHQADGLFVQDTRVLSRWQLRIDGHEIEPLSVLSAEPYECRFVGRIPARPGSTEPTVIVARHRMVGQGMREDIAIANYGHEPAGLDIALHADVDFADLFEVKERRAVRPLAVISAVDRNELSFRVAAVATDERGVRIGSPDGQAVPGALTFRVVVPAHGEWRTSVEVLPTVAGIELAATYPLGRPLESTEPARRMQDWHDAMPTESVDNTVLAAALSTSKRDLGALRIIDPAYPEDDVVAAGAPWFMALFGRDSLLTSWMMLPFAPDLALGTLRTLARLQGTRESPMTEEQPGRILHEVRLGADQSLALGGDRVYYGSIDSTPLFVMLVGRAYRWGVPLSELAVLQPAVDRAIAWITDHGDRDGDGFVEYMRGTDRGLLNQGWKDSSDSVAHSDGRNVEPPVALAEVQAYCYAAYLAAADLDEANGNTERAEHLRGRASALRARFHESFWMPDEGFYALALDAHKEQVRVVTSNIGHCLWSGIVPEEVADQVVDRLLEPDMFTGFGIRTLSSQSLRYNPASYHNGSVWPHDSVLTAAGMARYGRRDAAVKVTTGLLDALEAFGGRLPELFCGFPRSDASVPIPYPTSCSPQAWAAATPFEMLRICMGMDADVPRGAFKACAVPAVIGRVRLRGLSLGDIEVDIDADETGAVVTGLLDGMGTSCGDGALTAPVADVSGAAWRR</sequence>
<dbReference type="SUPFAM" id="SSF48208">
    <property type="entry name" value="Six-hairpin glycosidases"/>
    <property type="match status" value="1"/>
</dbReference>
<dbReference type="RefSeq" id="WP_218856000.1">
    <property type="nucleotide sequence ID" value="NZ_JACBZO010000001.1"/>
</dbReference>
<feature type="region of interest" description="Disordered" evidence="1">
    <location>
        <begin position="1"/>
        <end position="21"/>
    </location>
</feature>
<evidence type="ECO:0000256" key="1">
    <source>
        <dbReference type="SAM" id="MobiDB-lite"/>
    </source>
</evidence>
<evidence type="ECO:0000259" key="2">
    <source>
        <dbReference type="Pfam" id="PF14742"/>
    </source>
</evidence>
<proteinExistence type="predicted"/>
<dbReference type="Pfam" id="PF22422">
    <property type="entry name" value="MGH1-like_GH"/>
    <property type="match status" value="1"/>
</dbReference>
<reference evidence="4 5" key="1">
    <citation type="submission" date="2020-07" db="EMBL/GenBank/DDBJ databases">
        <title>Sequencing the genomes of 1000 actinobacteria strains.</title>
        <authorList>
            <person name="Klenk H.-P."/>
        </authorList>
    </citation>
    <scope>NUCLEOTIDE SEQUENCE [LARGE SCALE GENOMIC DNA]</scope>
    <source>
        <strain evidence="4 5">DSM 19970</strain>
    </source>
</reference>
<gene>
    <name evidence="4" type="ORF">BKA03_001578</name>
</gene>
<evidence type="ECO:0000313" key="5">
    <source>
        <dbReference type="Proteomes" id="UP000547973"/>
    </source>
</evidence>
<protein>
    <submittedName>
        <fullName evidence="4">Glycogen debranching enzyme</fullName>
    </submittedName>
</protein>
<keyword evidence="5" id="KW-1185">Reference proteome</keyword>
<dbReference type="EMBL" id="JACBZO010000001">
    <property type="protein sequence ID" value="NYI41459.1"/>
    <property type="molecule type" value="Genomic_DNA"/>
</dbReference>
<dbReference type="GO" id="GO:0005975">
    <property type="term" value="P:carbohydrate metabolic process"/>
    <property type="evidence" value="ECO:0007669"/>
    <property type="project" value="InterPro"/>
</dbReference>
<dbReference type="Pfam" id="PF14742">
    <property type="entry name" value="GDE_N_bis"/>
    <property type="match status" value="1"/>
</dbReference>
<evidence type="ECO:0000259" key="3">
    <source>
        <dbReference type="Pfam" id="PF22422"/>
    </source>
</evidence>
<dbReference type="Proteomes" id="UP000547973">
    <property type="component" value="Unassembled WGS sequence"/>
</dbReference>
<accession>A0A7Z0CI35</accession>
<organism evidence="4 5">
    <name type="scientific">Demequina lutea</name>
    <dbReference type="NCBI Taxonomy" id="431489"/>
    <lineage>
        <taxon>Bacteria</taxon>
        <taxon>Bacillati</taxon>
        <taxon>Actinomycetota</taxon>
        <taxon>Actinomycetes</taxon>
        <taxon>Micrococcales</taxon>
        <taxon>Demequinaceae</taxon>
        <taxon>Demequina</taxon>
    </lineage>
</organism>
<feature type="domain" description="Putative glycogen debranching enzyme N-terminal" evidence="2">
    <location>
        <begin position="35"/>
        <end position="216"/>
    </location>
</feature>
<dbReference type="AlphaFoldDB" id="A0A7Z0CI35"/>
<comment type="caution">
    <text evidence="4">The sequence shown here is derived from an EMBL/GenBank/DDBJ whole genome shotgun (WGS) entry which is preliminary data.</text>
</comment>